<dbReference type="AlphaFoldDB" id="Q4SQ36"/>
<feature type="domain" description="Rho-GAP" evidence="4">
    <location>
        <begin position="5"/>
        <end position="192"/>
    </location>
</feature>
<organism evidence="5">
    <name type="scientific">Tetraodon nigroviridis</name>
    <name type="common">Spotted green pufferfish</name>
    <name type="synonym">Chelonodon nigroviridis</name>
    <dbReference type="NCBI Taxonomy" id="99883"/>
    <lineage>
        <taxon>Eukaryota</taxon>
        <taxon>Metazoa</taxon>
        <taxon>Chordata</taxon>
        <taxon>Craniata</taxon>
        <taxon>Vertebrata</taxon>
        <taxon>Euteleostomi</taxon>
        <taxon>Actinopterygii</taxon>
        <taxon>Neopterygii</taxon>
        <taxon>Teleostei</taxon>
        <taxon>Neoteleostei</taxon>
        <taxon>Acanthomorphata</taxon>
        <taxon>Eupercaria</taxon>
        <taxon>Tetraodontiformes</taxon>
        <taxon>Tetradontoidea</taxon>
        <taxon>Tetraodontidae</taxon>
        <taxon>Tetraodon</taxon>
    </lineage>
</organism>
<dbReference type="Pfam" id="PF00620">
    <property type="entry name" value="RhoGAP"/>
    <property type="match status" value="1"/>
</dbReference>
<feature type="region of interest" description="Disordered" evidence="3">
    <location>
        <begin position="231"/>
        <end position="282"/>
    </location>
</feature>
<name>Q4SQ36_TETNG</name>
<dbReference type="OrthoDB" id="10033734at2759"/>
<feature type="coiled-coil region" evidence="2">
    <location>
        <begin position="412"/>
        <end position="446"/>
    </location>
</feature>
<dbReference type="InterPro" id="IPR008936">
    <property type="entry name" value="Rho_GTPase_activation_prot"/>
</dbReference>
<feature type="non-terminal residue" evidence="5">
    <location>
        <position position="1"/>
    </location>
</feature>
<gene>
    <name evidence="5" type="ORF">GSTENG00014541001</name>
</gene>
<accession>Q4SQ36</accession>
<dbReference type="PROSITE" id="PS50238">
    <property type="entry name" value="RHOGAP"/>
    <property type="match status" value="1"/>
</dbReference>
<dbReference type="GO" id="GO:0035313">
    <property type="term" value="P:wound healing, spreading of epidermal cells"/>
    <property type="evidence" value="ECO:0007669"/>
    <property type="project" value="TreeGrafter"/>
</dbReference>
<evidence type="ECO:0000313" key="5">
    <source>
        <dbReference type="EMBL" id="CAF97246.1"/>
    </source>
</evidence>
<sequence>GVFGQRLEETVLYERRYGVRLVPLIVEQCVGFIRDHGLQEVGLFRLPGQASLVQELQQAFDSGKRPSFDGNTDVHTVASLLKLYLRQLPEPLVPFSRYQTFLLCGQRLLSARAQGLGELKNLLCELPFSNFNLLGFICRFLNEVQSHSSSNRTSVQNLATAFGPNILRAKAEDPQSVTAGQTFLLAGGDLVAIATPPPTRRTASTPGPPPASPLGSAVAKPVWITGRLLVSSHPQPKGEPLKAASQEKRCQSGAGTRSGWAWEKGFQDSGAPLQQRGQPAAAARRRRTAHFLPTTISACVCLRGRRSEGSVGIRRAVLDPVRRRKLRKEVLPCGRPARFCHRTTAMTRQTWRLLKPPQTETRPMSPDTRTAMRKRRTRSTTPPLPPPAPFPARLERCNHVLKHQIAVLKISLEQQKRSQSVAEVKIRDMERDRVDADLRNAALQREMELFFQNYGRIKRGGGGEGRGGGSL</sequence>
<dbReference type="GO" id="GO:0005096">
    <property type="term" value="F:GTPase activator activity"/>
    <property type="evidence" value="ECO:0007669"/>
    <property type="project" value="UniProtKB-KW"/>
</dbReference>
<proteinExistence type="predicted"/>
<evidence type="ECO:0000256" key="2">
    <source>
        <dbReference type="SAM" id="Coils"/>
    </source>
</evidence>
<protein>
    <submittedName>
        <fullName evidence="5">(spotted green pufferfish) hypothetical protein</fullName>
    </submittedName>
</protein>
<reference evidence="5" key="2">
    <citation type="submission" date="2004-02" db="EMBL/GenBank/DDBJ databases">
        <authorList>
            <consortium name="Genoscope"/>
            <consortium name="Whitehead Institute Centre for Genome Research"/>
        </authorList>
    </citation>
    <scope>NUCLEOTIDE SEQUENCE</scope>
</reference>
<dbReference type="PANTHER" id="PTHR15228">
    <property type="entry name" value="SPERMATHECAL PHYSIOLOGY VARIANT"/>
    <property type="match status" value="1"/>
</dbReference>
<comment type="caution">
    <text evidence="5">The sequence shown here is derived from an EMBL/GenBank/DDBJ whole genome shotgun (WGS) entry which is preliminary data.</text>
</comment>
<feature type="region of interest" description="Disordered" evidence="3">
    <location>
        <begin position="197"/>
        <end position="216"/>
    </location>
</feature>
<dbReference type="EMBL" id="CAAE01014536">
    <property type="protein sequence ID" value="CAF97246.1"/>
    <property type="molecule type" value="Genomic_DNA"/>
</dbReference>
<dbReference type="SUPFAM" id="SSF48350">
    <property type="entry name" value="GTPase activation domain, GAP"/>
    <property type="match status" value="1"/>
</dbReference>
<dbReference type="GO" id="GO:0007165">
    <property type="term" value="P:signal transduction"/>
    <property type="evidence" value="ECO:0007669"/>
    <property type="project" value="InterPro"/>
</dbReference>
<dbReference type="SMART" id="SM00324">
    <property type="entry name" value="RhoGAP"/>
    <property type="match status" value="1"/>
</dbReference>
<feature type="region of interest" description="Disordered" evidence="3">
    <location>
        <begin position="357"/>
        <end position="390"/>
    </location>
</feature>
<dbReference type="GO" id="GO:1900028">
    <property type="term" value="P:negative regulation of ruffle assembly"/>
    <property type="evidence" value="ECO:0007669"/>
    <property type="project" value="TreeGrafter"/>
</dbReference>
<dbReference type="KEGG" id="tng:GSTEN00014541G001"/>
<evidence type="ECO:0000256" key="3">
    <source>
        <dbReference type="SAM" id="MobiDB-lite"/>
    </source>
</evidence>
<reference evidence="5" key="1">
    <citation type="journal article" date="2004" name="Nature">
        <title>Genome duplication in the teleost fish Tetraodon nigroviridis reveals the early vertebrate proto-karyotype.</title>
        <authorList>
            <person name="Jaillon O."/>
            <person name="Aury J.-M."/>
            <person name="Brunet F."/>
            <person name="Petit J.-L."/>
            <person name="Stange-Thomann N."/>
            <person name="Mauceli E."/>
            <person name="Bouneau L."/>
            <person name="Fischer C."/>
            <person name="Ozouf-Costaz C."/>
            <person name="Bernot A."/>
            <person name="Nicaud S."/>
            <person name="Jaffe D."/>
            <person name="Fisher S."/>
            <person name="Lutfalla G."/>
            <person name="Dossat C."/>
            <person name="Segurens B."/>
            <person name="Dasilva C."/>
            <person name="Salanoubat M."/>
            <person name="Levy M."/>
            <person name="Boudet N."/>
            <person name="Castellano S."/>
            <person name="Anthouard V."/>
            <person name="Jubin C."/>
            <person name="Castelli V."/>
            <person name="Katinka M."/>
            <person name="Vacherie B."/>
            <person name="Biemont C."/>
            <person name="Skalli Z."/>
            <person name="Cattolico L."/>
            <person name="Poulain J."/>
            <person name="De Berardinis V."/>
            <person name="Cruaud C."/>
            <person name="Duprat S."/>
            <person name="Brottier P."/>
            <person name="Coutanceau J.-P."/>
            <person name="Gouzy J."/>
            <person name="Parra G."/>
            <person name="Lardier G."/>
            <person name="Chapple C."/>
            <person name="McKernan K.J."/>
            <person name="McEwan P."/>
            <person name="Bosak S."/>
            <person name="Kellis M."/>
            <person name="Volff J.-N."/>
            <person name="Guigo R."/>
            <person name="Zody M.C."/>
            <person name="Mesirov J."/>
            <person name="Lindblad-Toh K."/>
            <person name="Birren B."/>
            <person name="Nusbaum C."/>
            <person name="Kahn D."/>
            <person name="Robinson-Rechavi M."/>
            <person name="Laudet V."/>
            <person name="Schachter V."/>
            <person name="Quetier F."/>
            <person name="Saurin W."/>
            <person name="Scarpelli C."/>
            <person name="Wincker P."/>
            <person name="Lander E.S."/>
            <person name="Weissenbach J."/>
            <person name="Roest Crollius H."/>
        </authorList>
    </citation>
    <scope>NUCLEOTIDE SEQUENCE [LARGE SCALE GENOMIC DNA]</scope>
</reference>
<dbReference type="InterPro" id="IPR000198">
    <property type="entry name" value="RhoGAP_dom"/>
</dbReference>
<dbReference type="InterPro" id="IPR051025">
    <property type="entry name" value="RhoGAP"/>
</dbReference>
<dbReference type="GO" id="GO:0005925">
    <property type="term" value="C:focal adhesion"/>
    <property type="evidence" value="ECO:0007669"/>
    <property type="project" value="TreeGrafter"/>
</dbReference>
<keyword evidence="1" id="KW-0343">GTPase activation</keyword>
<dbReference type="PANTHER" id="PTHR15228:SF36">
    <property type="entry name" value="RHO GTPASE-ACTIVATING PROTEIN 24-LIKE ISOFORM X1"/>
    <property type="match status" value="1"/>
</dbReference>
<keyword evidence="2" id="KW-0175">Coiled coil</keyword>
<dbReference type="Gene3D" id="1.10.555.10">
    <property type="entry name" value="Rho GTPase activation protein"/>
    <property type="match status" value="1"/>
</dbReference>
<feature type="compositionally biased region" description="Low complexity" evidence="3">
    <location>
        <begin position="270"/>
        <end position="282"/>
    </location>
</feature>
<evidence type="ECO:0000259" key="4">
    <source>
        <dbReference type="PROSITE" id="PS50238"/>
    </source>
</evidence>
<evidence type="ECO:0000256" key="1">
    <source>
        <dbReference type="ARBA" id="ARBA00022468"/>
    </source>
</evidence>
<dbReference type="GO" id="GO:0035021">
    <property type="term" value="P:negative regulation of Rac protein signal transduction"/>
    <property type="evidence" value="ECO:0007669"/>
    <property type="project" value="TreeGrafter"/>
</dbReference>